<feature type="coiled-coil region" evidence="1">
    <location>
        <begin position="196"/>
        <end position="298"/>
    </location>
</feature>
<dbReference type="InterPro" id="IPR050697">
    <property type="entry name" value="Adenylyl/Guanylyl_Cyclase_3/4"/>
</dbReference>
<evidence type="ECO:0000313" key="3">
    <source>
        <dbReference type="EMBL" id="CAD9110942.1"/>
    </source>
</evidence>
<gene>
    <name evidence="3" type="ORF">NDES1114_LOCUS12157</name>
</gene>
<dbReference type="EMBL" id="HBGF01018429">
    <property type="protein sequence ID" value="CAD9110942.1"/>
    <property type="molecule type" value="Transcribed_RNA"/>
</dbReference>
<organism evidence="3">
    <name type="scientific">Neobodo designis</name>
    <name type="common">Flagellated protozoan</name>
    <name type="synonym">Bodo designis</name>
    <dbReference type="NCBI Taxonomy" id="312471"/>
    <lineage>
        <taxon>Eukaryota</taxon>
        <taxon>Discoba</taxon>
        <taxon>Euglenozoa</taxon>
        <taxon>Kinetoplastea</taxon>
        <taxon>Metakinetoplastina</taxon>
        <taxon>Neobodonida</taxon>
        <taxon>Neobodo</taxon>
    </lineage>
</organism>
<keyword evidence="1" id="KW-0175">Coiled coil</keyword>
<accession>A0A7S1LQR0</accession>
<feature type="coiled-coil region" evidence="1">
    <location>
        <begin position="403"/>
        <end position="430"/>
    </location>
</feature>
<feature type="compositionally biased region" description="Basic and acidic residues" evidence="2">
    <location>
        <begin position="893"/>
        <end position="902"/>
    </location>
</feature>
<feature type="coiled-coil region" evidence="1">
    <location>
        <begin position="849"/>
        <end position="876"/>
    </location>
</feature>
<dbReference type="InterPro" id="IPR029787">
    <property type="entry name" value="Nucleotide_cyclase"/>
</dbReference>
<evidence type="ECO:0008006" key="4">
    <source>
        <dbReference type="Google" id="ProtNLM"/>
    </source>
</evidence>
<dbReference type="Gene3D" id="3.30.70.1230">
    <property type="entry name" value="Nucleotide cyclase"/>
    <property type="match status" value="1"/>
</dbReference>
<dbReference type="AlphaFoldDB" id="A0A7S1LQR0"/>
<dbReference type="PANTHER" id="PTHR43081:SF1">
    <property type="entry name" value="ADENYLATE CYCLASE, TERMINAL-DIFFERENTIATION SPECIFIC"/>
    <property type="match status" value="1"/>
</dbReference>
<feature type="compositionally biased region" description="Low complexity" evidence="2">
    <location>
        <begin position="908"/>
        <end position="920"/>
    </location>
</feature>
<feature type="region of interest" description="Disordered" evidence="2">
    <location>
        <begin position="885"/>
        <end position="928"/>
    </location>
</feature>
<evidence type="ECO:0000256" key="1">
    <source>
        <dbReference type="SAM" id="Coils"/>
    </source>
</evidence>
<sequence length="928" mass="102339">MAQNSDDWRFADDVAKRLDKSVGVYGADVVPATTTRTTTGATTRGEELFARPELYRPWRAPEQQQRAAVVVGKEQEIEHLTRKNNELRTETASLQRELQRALQRAKLAEQGANEDHEREARLLRDQITELKGQLEAQKSSAEHQLRVVRSEHDAELKKMQAKVQLAQDGANESGTLYARQLGEVKAAASREVTLVQQLAAARAAELQNELEATKDSLRRLQERTAELISDSHGETRRTEDRCLKQLAEQEQRFDKMRNELHAQVQALETERDRLRVEVHEANEKAKSAEFDVAESEARFKDWNVRLLSDLDQLYEYYYAVVRDVRGGDDGVALVVNNDSESSSGTLKGVMERVADRLQQLTVLKQQHTLASQGLQKKIRSLEAAAASTDDLFRRTSEEKDVQLSRLYAEAADAKSRLQRLETAVQEVKDLTAETNAHLLSAAHRLQFFSDDLQTSLTHMGPPPVAPFGVVTFAGVHIDGAAVLWDADSATMQSALTICNDIVRAKIREFGGYEYAAEAGTMQIAFQEPDAAVRFALEAQEWLLRARWPLDLLKHHAAREELSNGSVVFRGLRVGITLHRGEAQLEETAVPVGLGTGRTTYFGKTVTQLMHLASFCSGGQIIASAPVWNCIRDSLSTLGTPSIAELGQHRIAVASRGADGRADAFSSSETVTLHQLLPQSLASRTFAREGTMDSAVSAGGIGISSHFSQMARSAVGAEVSALRSRADMIRKAVETLSEEVQSVGSSVTSLSCKVRDAQVNGRIYSQADIVAHVAAIDRIVARSDVIRRDVERVSASQNDALAAVKQLEEQVVLQTKVSMNDDEYKKKLDLINDRGNERLYELKLQSDHQIQQLRSALQKAESTISELKKQAAAAAANDTIRSNSIAGISAVTATKDKEQEPTRPRTASAARKVAPKVAPKRTSSVPKRK</sequence>
<dbReference type="SUPFAM" id="SSF55073">
    <property type="entry name" value="Nucleotide cyclase"/>
    <property type="match status" value="1"/>
</dbReference>
<name>A0A7S1LQR0_NEODS</name>
<evidence type="ECO:0000256" key="2">
    <source>
        <dbReference type="SAM" id="MobiDB-lite"/>
    </source>
</evidence>
<dbReference type="PANTHER" id="PTHR43081">
    <property type="entry name" value="ADENYLATE CYCLASE, TERMINAL-DIFFERENTIATION SPECIFIC-RELATED"/>
    <property type="match status" value="1"/>
</dbReference>
<proteinExistence type="predicted"/>
<feature type="coiled-coil region" evidence="1">
    <location>
        <begin position="70"/>
        <end position="151"/>
    </location>
</feature>
<reference evidence="3" key="1">
    <citation type="submission" date="2021-01" db="EMBL/GenBank/DDBJ databases">
        <authorList>
            <person name="Corre E."/>
            <person name="Pelletier E."/>
            <person name="Niang G."/>
            <person name="Scheremetjew M."/>
            <person name="Finn R."/>
            <person name="Kale V."/>
            <person name="Holt S."/>
            <person name="Cochrane G."/>
            <person name="Meng A."/>
            <person name="Brown T."/>
            <person name="Cohen L."/>
        </authorList>
    </citation>
    <scope>NUCLEOTIDE SEQUENCE</scope>
    <source>
        <strain evidence="3">CCAP 1951/1</strain>
    </source>
</reference>
<protein>
    <recommendedName>
        <fullName evidence="4">Guanylate cyclase domain-containing protein</fullName>
    </recommendedName>
</protein>